<evidence type="ECO:0000256" key="4">
    <source>
        <dbReference type="ARBA" id="ARBA00022500"/>
    </source>
</evidence>
<dbReference type="GO" id="GO:0005886">
    <property type="term" value="C:plasma membrane"/>
    <property type="evidence" value="ECO:0007669"/>
    <property type="project" value="UniProtKB-SubCell"/>
</dbReference>
<evidence type="ECO:0000259" key="14">
    <source>
        <dbReference type="PROSITE" id="PS50885"/>
    </source>
</evidence>
<organism evidence="15 16">
    <name type="scientific">Pulveribacter suum</name>
    <dbReference type="NCBI Taxonomy" id="2116657"/>
    <lineage>
        <taxon>Bacteria</taxon>
        <taxon>Pseudomonadati</taxon>
        <taxon>Pseudomonadota</taxon>
        <taxon>Betaproteobacteria</taxon>
        <taxon>Burkholderiales</taxon>
        <taxon>Comamonadaceae</taxon>
        <taxon>Pulveribacter</taxon>
    </lineage>
</organism>
<keyword evidence="2" id="KW-1003">Cell membrane</keyword>
<evidence type="ECO:0000313" key="15">
    <source>
        <dbReference type="EMBL" id="AVP57130.1"/>
    </source>
</evidence>
<evidence type="ECO:0000256" key="10">
    <source>
        <dbReference type="ARBA" id="ARBA00029447"/>
    </source>
</evidence>
<keyword evidence="7 12" id="KW-1133">Transmembrane helix</keyword>
<dbReference type="GO" id="GO:0006935">
    <property type="term" value="P:chemotaxis"/>
    <property type="evidence" value="ECO:0007669"/>
    <property type="project" value="UniProtKB-KW"/>
</dbReference>
<dbReference type="OrthoDB" id="9806477at2"/>
<comment type="subcellular location">
    <subcellularLocation>
        <location evidence="1">Cell inner membrane</location>
        <topology evidence="1">Multi-pass membrane protein</topology>
    </subcellularLocation>
</comment>
<name>A0A2P1NJG7_9BURK</name>
<dbReference type="PROSITE" id="PS50885">
    <property type="entry name" value="HAMP"/>
    <property type="match status" value="1"/>
</dbReference>
<gene>
    <name evidence="15" type="ORF">C7H73_05275</name>
</gene>
<keyword evidence="3" id="KW-0488">Methylation</keyword>
<dbReference type="PANTHER" id="PTHR43531:SF14">
    <property type="entry name" value="METHYL-ACCEPTING CHEMOTAXIS PROTEIN I-RELATED"/>
    <property type="match status" value="1"/>
</dbReference>
<evidence type="ECO:0000256" key="11">
    <source>
        <dbReference type="PROSITE-ProRule" id="PRU00284"/>
    </source>
</evidence>
<dbReference type="FunFam" id="1.10.287.950:FF:000001">
    <property type="entry name" value="Methyl-accepting chemotaxis sensory transducer"/>
    <property type="match status" value="1"/>
</dbReference>
<sequence length="538" mass="55760">MWNRLRITHRFIFILGAFWLSGAAVIAVSFWGLSSARDSLKAVHGHSMALSLRADDLVALTVQNRLLVLLAFQHAPDSPLVAIHQHPIDEHLGLLSANRQKVSEALQAIDAAITDAQEKTLFAAVQSARVTWVAELDAAVQAVHQGEFSSEGMARFLQAGGRESEALVGATQRFRAAQVAQADAAQAAAQRRYEMALWIFAGATFLLGLPASLMGLALLGRLVRGFRAANRAAAAIAASDLGQRIAASGSDEIGIMLAQMETMRGNLNHVIGQVSGGAETIAGASTQVAAGTRDLSARTEQQASALEQTASATEQLSGTVENNAENAAQASQLAASATGVAQRGGAVMGQVVGTMQAISSASRRVADIIGVIDGIAFQTNILALNAAVEAARAGEQGRGFAVVAGEVRQLAQRSAEAAREIKQLITDSAAQVEAGGAQVSEAGATMQEIVGVIQRVARIVDEIAAASREQSLGLSQINQAVAHLDGVTQQNAALVEETSGASDALQAQARELARVAATFRLEGGAAGNGALPALSAHY</sequence>
<keyword evidence="6 12" id="KW-0812">Transmembrane</keyword>
<dbReference type="Pfam" id="PF00672">
    <property type="entry name" value="HAMP"/>
    <property type="match status" value="1"/>
</dbReference>
<evidence type="ECO:0000256" key="3">
    <source>
        <dbReference type="ARBA" id="ARBA00022481"/>
    </source>
</evidence>
<dbReference type="SMART" id="SM00304">
    <property type="entry name" value="HAMP"/>
    <property type="match status" value="1"/>
</dbReference>
<accession>A0A2P1NJG7</accession>
<dbReference type="SUPFAM" id="SSF58104">
    <property type="entry name" value="Methyl-accepting chemotaxis protein (MCP) signaling domain"/>
    <property type="match status" value="1"/>
</dbReference>
<dbReference type="Pfam" id="PF02203">
    <property type="entry name" value="TarH"/>
    <property type="match status" value="1"/>
</dbReference>
<feature type="transmembrane region" description="Helical" evidence="12">
    <location>
        <begin position="12"/>
        <end position="33"/>
    </location>
</feature>
<dbReference type="InterPro" id="IPR051310">
    <property type="entry name" value="MCP_chemotaxis"/>
</dbReference>
<proteinExistence type="inferred from homology"/>
<evidence type="ECO:0000256" key="9">
    <source>
        <dbReference type="ARBA" id="ARBA00023224"/>
    </source>
</evidence>
<evidence type="ECO:0000256" key="1">
    <source>
        <dbReference type="ARBA" id="ARBA00004429"/>
    </source>
</evidence>
<comment type="similarity">
    <text evidence="10">Belongs to the methyl-accepting chemotaxis (MCP) protein family.</text>
</comment>
<dbReference type="InterPro" id="IPR003660">
    <property type="entry name" value="HAMP_dom"/>
</dbReference>
<keyword evidence="5" id="KW-0997">Cell inner membrane</keyword>
<evidence type="ECO:0000256" key="7">
    <source>
        <dbReference type="ARBA" id="ARBA00022989"/>
    </source>
</evidence>
<evidence type="ECO:0000256" key="12">
    <source>
        <dbReference type="SAM" id="Phobius"/>
    </source>
</evidence>
<dbReference type="CDD" id="cd11386">
    <property type="entry name" value="MCP_signal"/>
    <property type="match status" value="1"/>
</dbReference>
<evidence type="ECO:0000259" key="13">
    <source>
        <dbReference type="PROSITE" id="PS50111"/>
    </source>
</evidence>
<evidence type="ECO:0000313" key="16">
    <source>
        <dbReference type="Proteomes" id="UP000241829"/>
    </source>
</evidence>
<dbReference type="PRINTS" id="PR00260">
    <property type="entry name" value="CHEMTRNSDUCR"/>
</dbReference>
<dbReference type="AlphaFoldDB" id="A0A2P1NJG7"/>
<keyword evidence="16" id="KW-1185">Reference proteome</keyword>
<dbReference type="GO" id="GO:0004888">
    <property type="term" value="F:transmembrane signaling receptor activity"/>
    <property type="evidence" value="ECO:0007669"/>
    <property type="project" value="InterPro"/>
</dbReference>
<dbReference type="Proteomes" id="UP000241829">
    <property type="component" value="Chromosome"/>
</dbReference>
<feature type="domain" description="Methyl-accepting transducer" evidence="13">
    <location>
        <begin position="277"/>
        <end position="506"/>
    </location>
</feature>
<evidence type="ECO:0000256" key="2">
    <source>
        <dbReference type="ARBA" id="ARBA00022475"/>
    </source>
</evidence>
<keyword evidence="8 12" id="KW-0472">Membrane</keyword>
<dbReference type="Pfam" id="PF00015">
    <property type="entry name" value="MCPsignal"/>
    <property type="match status" value="1"/>
</dbReference>
<evidence type="ECO:0000256" key="8">
    <source>
        <dbReference type="ARBA" id="ARBA00023136"/>
    </source>
</evidence>
<dbReference type="KEGG" id="melm:C7H73_05275"/>
<keyword evidence="9 11" id="KW-0807">Transducer</keyword>
<dbReference type="EMBL" id="CP027792">
    <property type="protein sequence ID" value="AVP57130.1"/>
    <property type="molecule type" value="Genomic_DNA"/>
</dbReference>
<dbReference type="PANTHER" id="PTHR43531">
    <property type="entry name" value="PROTEIN ICFG"/>
    <property type="match status" value="1"/>
</dbReference>
<evidence type="ECO:0000256" key="5">
    <source>
        <dbReference type="ARBA" id="ARBA00022519"/>
    </source>
</evidence>
<dbReference type="PROSITE" id="PS50111">
    <property type="entry name" value="CHEMOTAXIS_TRANSDUC_2"/>
    <property type="match status" value="1"/>
</dbReference>
<dbReference type="SMART" id="SM00283">
    <property type="entry name" value="MA"/>
    <property type="match status" value="1"/>
</dbReference>
<dbReference type="InterPro" id="IPR004090">
    <property type="entry name" value="Chemotax_Me-accpt_rcpt"/>
</dbReference>
<feature type="domain" description="HAMP" evidence="14">
    <location>
        <begin position="220"/>
        <end position="272"/>
    </location>
</feature>
<dbReference type="GO" id="GO:0007165">
    <property type="term" value="P:signal transduction"/>
    <property type="evidence" value="ECO:0007669"/>
    <property type="project" value="UniProtKB-KW"/>
</dbReference>
<evidence type="ECO:0000256" key="6">
    <source>
        <dbReference type="ARBA" id="ARBA00022692"/>
    </source>
</evidence>
<dbReference type="InterPro" id="IPR003122">
    <property type="entry name" value="Tar_rcpt_lig-bd"/>
</dbReference>
<protein>
    <submittedName>
        <fullName evidence="15">Methyl-accepting chemotaxis protein</fullName>
    </submittedName>
</protein>
<keyword evidence="4" id="KW-0145">Chemotaxis</keyword>
<feature type="transmembrane region" description="Helical" evidence="12">
    <location>
        <begin position="195"/>
        <end position="219"/>
    </location>
</feature>
<dbReference type="Gene3D" id="1.10.287.950">
    <property type="entry name" value="Methyl-accepting chemotaxis protein"/>
    <property type="match status" value="1"/>
</dbReference>
<dbReference type="RefSeq" id="WP_106845687.1">
    <property type="nucleotide sequence ID" value="NZ_CP027792.1"/>
</dbReference>
<reference evidence="16" key="1">
    <citation type="submission" date="2018-03" db="EMBL/GenBank/DDBJ databases">
        <title>Genome sequencing of Melaminivora sp. strain SC2-7.</title>
        <authorList>
            <person name="Kim S.-J."/>
            <person name="Heo J."/>
            <person name="Ahn J.-H."/>
            <person name="Kwon S.-W."/>
        </authorList>
    </citation>
    <scope>NUCLEOTIDE SEQUENCE [LARGE SCALE GENOMIC DNA]</scope>
    <source>
        <strain evidence="16">SC2-7</strain>
    </source>
</reference>
<dbReference type="InterPro" id="IPR004089">
    <property type="entry name" value="MCPsignal_dom"/>
</dbReference>